<dbReference type="Pfam" id="PF13176">
    <property type="entry name" value="TPR_7"/>
    <property type="match status" value="1"/>
</dbReference>
<dbReference type="GO" id="GO:0016791">
    <property type="term" value="F:phosphatase activity"/>
    <property type="evidence" value="ECO:0007669"/>
    <property type="project" value="TreeGrafter"/>
</dbReference>
<reference evidence="6 7" key="1">
    <citation type="submission" date="2016-10" db="EMBL/GenBank/DDBJ databases">
        <authorList>
            <person name="de Groot N.N."/>
        </authorList>
    </citation>
    <scope>NUCLEOTIDE SEQUENCE [LARGE SCALE GENOMIC DNA]</scope>
    <source>
        <strain evidence="6 7">DSM 25186</strain>
    </source>
</reference>
<keyword evidence="4" id="KW-1133">Transmembrane helix</keyword>
<evidence type="ECO:0000313" key="7">
    <source>
        <dbReference type="Proteomes" id="UP000198510"/>
    </source>
</evidence>
<feature type="repeat" description="TPR" evidence="2">
    <location>
        <begin position="130"/>
        <end position="163"/>
    </location>
</feature>
<dbReference type="OrthoDB" id="1119265at2"/>
<dbReference type="AlphaFoldDB" id="A0A1G9GHA4"/>
<keyword evidence="4" id="KW-0472">Membrane</keyword>
<dbReference type="EMBL" id="FNFO01000004">
    <property type="protein sequence ID" value="SDK99895.1"/>
    <property type="molecule type" value="Genomic_DNA"/>
</dbReference>
<dbReference type="SUPFAM" id="SSF48452">
    <property type="entry name" value="TPR-like"/>
    <property type="match status" value="1"/>
</dbReference>
<dbReference type="Pfam" id="PF13424">
    <property type="entry name" value="TPR_12"/>
    <property type="match status" value="1"/>
</dbReference>
<dbReference type="Gene3D" id="1.25.40.10">
    <property type="entry name" value="Tetratricopeptide repeat domain"/>
    <property type="match status" value="1"/>
</dbReference>
<dbReference type="InterPro" id="IPR001932">
    <property type="entry name" value="PPM-type_phosphatase-like_dom"/>
</dbReference>
<dbReference type="InterPro" id="IPR052016">
    <property type="entry name" value="Bact_Sigma-Reg"/>
</dbReference>
<dbReference type="SMART" id="SM00028">
    <property type="entry name" value="TPR"/>
    <property type="match status" value="2"/>
</dbReference>
<organism evidence="6 7">
    <name type="scientific">Catalinimonas alkaloidigena</name>
    <dbReference type="NCBI Taxonomy" id="1075417"/>
    <lineage>
        <taxon>Bacteria</taxon>
        <taxon>Pseudomonadati</taxon>
        <taxon>Bacteroidota</taxon>
        <taxon>Cytophagia</taxon>
        <taxon>Cytophagales</taxon>
        <taxon>Catalimonadaceae</taxon>
        <taxon>Catalinimonas</taxon>
    </lineage>
</organism>
<protein>
    <submittedName>
        <fullName evidence="6">Serine phosphatase RsbU, regulator of sigma subunit</fullName>
    </submittedName>
</protein>
<keyword evidence="7" id="KW-1185">Reference proteome</keyword>
<sequence length="590" mass="66030">MHLLRKTLRTWVRIFAFLLVIPALSAPASLEEFEQLLTRALQDKNHQKASLYCYELAKLHEAAGRTTEAVDYLEQSLKWGGKADDLTLLYLSNQRMGTLLSKEGNHNKAVSYYQKALKSAQELKKTTWIKQSLVDVGLGYVAMGRAKRALEPFEEALSLAIREGDAALQEKCYAWLADAYTREGDATKAAKYQALYEGLASNEAHLKTLQAQAKQAGQERIAATQQLRQTETTLLATQTSLQETALSLREAEALSENQRLEIDLLSKEKELAALQILEQDVRLQKAALFRNAILIVALMASALIGVMVYSYRKQVTANKEIARQHDDIARQHKDIQGSINYAQRIQEAMLHHSNVRREQLPDSFVLFKPRDSVSGDFYWIAEVRRDTHADVAFAAVDCTGHGVPGAFMSMIGINTLNGIVGRQVHEPHHILDHLDTEIRTALQQETTGNKDGMDAALCVYRSAEGVVEFAGAKNPLVYIQNGELYQIKGDVNPIGGSLERRKAGGYKKHIIRIDQPTTLYLFSDGFQDQFGGPDNGKFMTKRFKQLLLDIHQQPMEKQQEVLHATIEAWKNGGKQTDDILVMGFRLGAPA</sequence>
<evidence type="ECO:0000313" key="6">
    <source>
        <dbReference type="EMBL" id="SDK99895.1"/>
    </source>
</evidence>
<proteinExistence type="predicted"/>
<evidence type="ECO:0000259" key="5">
    <source>
        <dbReference type="Pfam" id="PF07228"/>
    </source>
</evidence>
<dbReference type="STRING" id="1075417.SAMN05421823_104102"/>
<feature type="coiled-coil region" evidence="3">
    <location>
        <begin position="199"/>
        <end position="277"/>
    </location>
</feature>
<dbReference type="Proteomes" id="UP000198510">
    <property type="component" value="Unassembled WGS sequence"/>
</dbReference>
<evidence type="ECO:0000256" key="4">
    <source>
        <dbReference type="SAM" id="Phobius"/>
    </source>
</evidence>
<dbReference type="InterPro" id="IPR036457">
    <property type="entry name" value="PPM-type-like_dom_sf"/>
</dbReference>
<dbReference type="Gene3D" id="3.60.40.10">
    <property type="entry name" value="PPM-type phosphatase domain"/>
    <property type="match status" value="1"/>
</dbReference>
<dbReference type="PANTHER" id="PTHR43156">
    <property type="entry name" value="STAGE II SPORULATION PROTEIN E-RELATED"/>
    <property type="match status" value="1"/>
</dbReference>
<dbReference type="Pfam" id="PF07228">
    <property type="entry name" value="SpoIIE"/>
    <property type="match status" value="1"/>
</dbReference>
<dbReference type="PANTHER" id="PTHR43156:SF9">
    <property type="entry name" value="HAMP DOMAIN-CONTAINING PROTEIN"/>
    <property type="match status" value="1"/>
</dbReference>
<name>A0A1G9GHA4_9BACT</name>
<feature type="domain" description="PPM-type phosphatase" evidence="5">
    <location>
        <begin position="390"/>
        <end position="585"/>
    </location>
</feature>
<dbReference type="PROSITE" id="PS50005">
    <property type="entry name" value="TPR"/>
    <property type="match status" value="1"/>
</dbReference>
<keyword evidence="1" id="KW-0378">Hydrolase</keyword>
<keyword evidence="3" id="KW-0175">Coiled coil</keyword>
<dbReference type="InterPro" id="IPR019734">
    <property type="entry name" value="TPR_rpt"/>
</dbReference>
<dbReference type="RefSeq" id="WP_089681922.1">
    <property type="nucleotide sequence ID" value="NZ_FNFO01000004.1"/>
</dbReference>
<accession>A0A1G9GHA4</accession>
<keyword evidence="2" id="KW-0802">TPR repeat</keyword>
<evidence type="ECO:0000256" key="1">
    <source>
        <dbReference type="ARBA" id="ARBA00022801"/>
    </source>
</evidence>
<evidence type="ECO:0000256" key="2">
    <source>
        <dbReference type="PROSITE-ProRule" id="PRU00339"/>
    </source>
</evidence>
<feature type="transmembrane region" description="Helical" evidence="4">
    <location>
        <begin position="292"/>
        <end position="311"/>
    </location>
</feature>
<dbReference type="InterPro" id="IPR011990">
    <property type="entry name" value="TPR-like_helical_dom_sf"/>
</dbReference>
<keyword evidence="4" id="KW-0812">Transmembrane</keyword>
<gene>
    <name evidence="6" type="ORF">SAMN05421823_104102</name>
</gene>
<evidence type="ECO:0000256" key="3">
    <source>
        <dbReference type="SAM" id="Coils"/>
    </source>
</evidence>